<evidence type="ECO:0000256" key="1">
    <source>
        <dbReference type="ARBA" id="ARBA00010211"/>
    </source>
</evidence>
<keyword evidence="5" id="KW-1185">Reference proteome</keyword>
<dbReference type="GO" id="GO:0016853">
    <property type="term" value="F:isomerase activity"/>
    <property type="evidence" value="ECO:0007669"/>
    <property type="project" value="UniProtKB-KW"/>
</dbReference>
<dbReference type="Pfam" id="PF01557">
    <property type="entry name" value="FAA_hydrolase"/>
    <property type="match status" value="1"/>
</dbReference>
<dbReference type="RefSeq" id="WP_010621940.1">
    <property type="nucleotide sequence ID" value="NZ_AZGF01000005.1"/>
</dbReference>
<dbReference type="InterPro" id="IPR036663">
    <property type="entry name" value="Fumarylacetoacetase_C_sf"/>
</dbReference>
<keyword evidence="2" id="KW-0479">Metal-binding</keyword>
<dbReference type="OrthoDB" id="9805307at2"/>
<dbReference type="InterPro" id="IPR051121">
    <property type="entry name" value="FAH"/>
</dbReference>
<proteinExistence type="inferred from homology"/>
<dbReference type="PANTHER" id="PTHR42796">
    <property type="entry name" value="FUMARYLACETOACETATE HYDROLASE DOMAIN-CONTAINING PROTEIN 2A-RELATED"/>
    <property type="match status" value="1"/>
</dbReference>
<evidence type="ECO:0000313" key="4">
    <source>
        <dbReference type="EMBL" id="KRM12797.1"/>
    </source>
</evidence>
<protein>
    <submittedName>
        <fullName evidence="4">2-hydroxyhepta-2,4-diene-1,7-dioate isomerase</fullName>
    </submittedName>
</protein>
<dbReference type="GO" id="GO:0044281">
    <property type="term" value="P:small molecule metabolic process"/>
    <property type="evidence" value="ECO:0007669"/>
    <property type="project" value="UniProtKB-ARBA"/>
</dbReference>
<dbReference type="SUPFAM" id="SSF56529">
    <property type="entry name" value="FAH"/>
    <property type="match status" value="1"/>
</dbReference>
<dbReference type="PANTHER" id="PTHR42796:SF4">
    <property type="entry name" value="FUMARYLACETOACETATE HYDROLASE DOMAIN-CONTAINING PROTEIN 2A"/>
    <property type="match status" value="1"/>
</dbReference>
<accession>A0A0R1W5D8</accession>
<dbReference type="PATRIC" id="fig|1423807.3.peg.2027"/>
<comment type="caution">
    <text evidence="4">The sequence shown here is derived from an EMBL/GenBank/DDBJ whole genome shotgun (WGS) entry which is preliminary data.</text>
</comment>
<keyword evidence="4" id="KW-0413">Isomerase</keyword>
<comment type="similarity">
    <text evidence="1">Belongs to the FAH family.</text>
</comment>
<evidence type="ECO:0000259" key="3">
    <source>
        <dbReference type="Pfam" id="PF01557"/>
    </source>
</evidence>
<dbReference type="GO" id="GO:0046872">
    <property type="term" value="F:metal ion binding"/>
    <property type="evidence" value="ECO:0007669"/>
    <property type="project" value="UniProtKB-KW"/>
</dbReference>
<dbReference type="InterPro" id="IPR011234">
    <property type="entry name" value="Fumarylacetoacetase-like_C"/>
</dbReference>
<dbReference type="AlphaFoldDB" id="A0A0R1W5D8"/>
<feature type="domain" description="Fumarylacetoacetase-like C-terminal" evidence="3">
    <location>
        <begin position="62"/>
        <end position="264"/>
    </location>
</feature>
<gene>
    <name evidence="4" type="ORF">FD16_GL001975</name>
</gene>
<dbReference type="Gene3D" id="3.90.850.10">
    <property type="entry name" value="Fumarylacetoacetase-like, C-terminal domain"/>
    <property type="match status" value="1"/>
</dbReference>
<sequence length="267" mass="29048">MKLAKIDGAAYLIEDSSHARKINNFSDLVLAANAGIDQLELGEQRSFALKDLSMPIEKPQQILAVGMNFLDHSKEIHLDLPKTPSTFTKFSSSLTGPNPDVKRHGPRTDWETELVIVVGKSGRDIKEADALDHVAGYMVGEDISDRDVQFANDPAQFSLGKSFEKFSPVGPWLSTPDELGNLADEFITTRVNGEVVQHASLDQLIFSPAKLISYFSSIIELQPGDLIFTGTPSGTGVGHNPEIYLNKGDLLSGEISSLGSLKIKIIN</sequence>
<dbReference type="STRING" id="1423807.FD16_GL001975"/>
<dbReference type="eggNOG" id="COG0179">
    <property type="taxonomic scope" value="Bacteria"/>
</dbReference>
<reference evidence="4 5" key="1">
    <citation type="journal article" date="2015" name="Genome Announc.">
        <title>Expanding the biotechnology potential of lactobacilli through comparative genomics of 213 strains and associated genera.</title>
        <authorList>
            <person name="Sun Z."/>
            <person name="Harris H.M."/>
            <person name="McCann A."/>
            <person name="Guo C."/>
            <person name="Argimon S."/>
            <person name="Zhang W."/>
            <person name="Yang X."/>
            <person name="Jeffery I.B."/>
            <person name="Cooney J.C."/>
            <person name="Kagawa T.F."/>
            <person name="Liu W."/>
            <person name="Song Y."/>
            <person name="Salvetti E."/>
            <person name="Wrobel A."/>
            <person name="Rasinkangas P."/>
            <person name="Parkhill J."/>
            <person name="Rea M.C."/>
            <person name="O'Sullivan O."/>
            <person name="Ritari J."/>
            <person name="Douillard F.P."/>
            <person name="Paul Ross R."/>
            <person name="Yang R."/>
            <person name="Briner A.E."/>
            <person name="Felis G.E."/>
            <person name="de Vos W.M."/>
            <person name="Barrangou R."/>
            <person name="Klaenhammer T.R."/>
            <person name="Caufield P.W."/>
            <person name="Cui Y."/>
            <person name="Zhang H."/>
            <person name="O'Toole P.W."/>
        </authorList>
    </citation>
    <scope>NUCLEOTIDE SEQUENCE [LARGE SCALE GENOMIC DNA]</scope>
    <source>
        <strain evidence="4 5">DSM 5007</strain>
    </source>
</reference>
<dbReference type="EMBL" id="AZGF01000005">
    <property type="protein sequence ID" value="KRM12797.1"/>
    <property type="molecule type" value="Genomic_DNA"/>
</dbReference>
<evidence type="ECO:0000313" key="5">
    <source>
        <dbReference type="Proteomes" id="UP000051820"/>
    </source>
</evidence>
<dbReference type="Proteomes" id="UP000051820">
    <property type="component" value="Unassembled WGS sequence"/>
</dbReference>
<evidence type="ECO:0000256" key="2">
    <source>
        <dbReference type="ARBA" id="ARBA00022723"/>
    </source>
</evidence>
<name>A0A0R1W5D8_9LACO</name>
<organism evidence="4 5">
    <name type="scientific">Paucilactobacillus suebicus DSM 5007 = KCTC 3549</name>
    <dbReference type="NCBI Taxonomy" id="1423807"/>
    <lineage>
        <taxon>Bacteria</taxon>
        <taxon>Bacillati</taxon>
        <taxon>Bacillota</taxon>
        <taxon>Bacilli</taxon>
        <taxon>Lactobacillales</taxon>
        <taxon>Lactobacillaceae</taxon>
        <taxon>Paucilactobacillus</taxon>
    </lineage>
</organism>